<keyword evidence="6 9" id="KW-1133">Transmembrane helix</keyword>
<keyword evidence="4 9" id="KW-0812">Transmembrane</keyword>
<dbReference type="HAMAP" id="MF_01464_B">
    <property type="entry name" value="SecF_B"/>
    <property type="match status" value="1"/>
</dbReference>
<dbReference type="PANTHER" id="PTHR30081:SF8">
    <property type="entry name" value="PROTEIN TRANSLOCASE SUBUNIT SECF"/>
    <property type="match status" value="1"/>
</dbReference>
<keyword evidence="8 9" id="KW-0472">Membrane</keyword>
<dbReference type="EMBL" id="BKAL01000002">
    <property type="protein sequence ID" value="GEP68087.1"/>
    <property type="molecule type" value="Genomic_DNA"/>
</dbReference>
<name>A0A512PA53_9CELL</name>
<feature type="transmembrane region" description="Helical" evidence="9">
    <location>
        <begin position="26"/>
        <end position="44"/>
    </location>
</feature>
<evidence type="ECO:0000256" key="1">
    <source>
        <dbReference type="ARBA" id="ARBA00004651"/>
    </source>
</evidence>
<dbReference type="GO" id="GO:0006605">
    <property type="term" value="P:protein targeting"/>
    <property type="evidence" value="ECO:0007669"/>
    <property type="project" value="UniProtKB-UniRule"/>
</dbReference>
<accession>A0A512PA53</accession>
<dbReference type="GO" id="GO:0005886">
    <property type="term" value="C:plasma membrane"/>
    <property type="evidence" value="ECO:0007669"/>
    <property type="project" value="UniProtKB-SubCell"/>
</dbReference>
<keyword evidence="7 9" id="KW-0811">Translocation</keyword>
<reference evidence="11 12" key="1">
    <citation type="submission" date="2019-07" db="EMBL/GenBank/DDBJ databases">
        <title>Whole genome shotgun sequence of Cellulomonas soli NBRC 109434.</title>
        <authorList>
            <person name="Hosoyama A."/>
            <person name="Uohara A."/>
            <person name="Ohji S."/>
            <person name="Ichikawa N."/>
        </authorList>
    </citation>
    <scope>NUCLEOTIDE SEQUENCE [LARGE SCALE GENOMIC DNA]</scope>
    <source>
        <strain evidence="11 12">NBRC 109434</strain>
    </source>
</reference>
<dbReference type="InterPro" id="IPR005665">
    <property type="entry name" value="SecF_bac"/>
</dbReference>
<feature type="transmembrane region" description="Helical" evidence="9">
    <location>
        <begin position="169"/>
        <end position="187"/>
    </location>
</feature>
<evidence type="ECO:0000256" key="7">
    <source>
        <dbReference type="ARBA" id="ARBA00023010"/>
    </source>
</evidence>
<feature type="transmembrane region" description="Helical" evidence="9">
    <location>
        <begin position="279"/>
        <end position="298"/>
    </location>
</feature>
<gene>
    <name evidence="9 11" type="primary">secF</name>
    <name evidence="11" type="ORF">CSO01_08020</name>
</gene>
<comment type="subunit">
    <text evidence="9">Forms a complex with SecD. Part of the essential Sec protein translocation apparatus which comprises SecA, SecYEG and auxiliary proteins SecDF. Other proteins may also be involved.</text>
</comment>
<evidence type="ECO:0000256" key="8">
    <source>
        <dbReference type="ARBA" id="ARBA00023136"/>
    </source>
</evidence>
<evidence type="ECO:0000256" key="4">
    <source>
        <dbReference type="ARBA" id="ARBA00022692"/>
    </source>
</evidence>
<keyword evidence="2 9" id="KW-0813">Transport</keyword>
<comment type="subcellular location">
    <subcellularLocation>
        <location evidence="1 9">Cell membrane</location>
        <topology evidence="1 9">Multi-pass membrane protein</topology>
    </subcellularLocation>
</comment>
<comment type="similarity">
    <text evidence="9">Belongs to the SecD/SecF family. SecF subfamily.</text>
</comment>
<dbReference type="GO" id="GO:0065002">
    <property type="term" value="P:intracellular protein transmembrane transport"/>
    <property type="evidence" value="ECO:0007669"/>
    <property type="project" value="UniProtKB-UniRule"/>
</dbReference>
<keyword evidence="5 9" id="KW-0653">Protein transport</keyword>
<proteinExistence type="inferred from homology"/>
<dbReference type="Pfam" id="PF02355">
    <property type="entry name" value="SecD_SecF_C"/>
    <property type="match status" value="1"/>
</dbReference>
<dbReference type="InterPro" id="IPR048634">
    <property type="entry name" value="SecD_SecF_C"/>
</dbReference>
<evidence type="ECO:0000313" key="12">
    <source>
        <dbReference type="Proteomes" id="UP000321798"/>
    </source>
</evidence>
<dbReference type="NCBIfam" id="TIGR00916">
    <property type="entry name" value="2A0604s01"/>
    <property type="match status" value="1"/>
</dbReference>
<evidence type="ECO:0000313" key="11">
    <source>
        <dbReference type="EMBL" id="GEP68087.1"/>
    </source>
</evidence>
<dbReference type="InterPro" id="IPR022645">
    <property type="entry name" value="SecD/SecF_bac"/>
</dbReference>
<feature type="transmembrane region" description="Helical" evidence="9">
    <location>
        <begin position="193"/>
        <end position="210"/>
    </location>
</feature>
<dbReference type="Gene3D" id="1.20.1640.10">
    <property type="entry name" value="Multidrug efflux transporter AcrB transmembrane domain"/>
    <property type="match status" value="1"/>
</dbReference>
<feature type="transmembrane region" description="Helical" evidence="9">
    <location>
        <begin position="254"/>
        <end position="273"/>
    </location>
</feature>
<dbReference type="SUPFAM" id="SSF82866">
    <property type="entry name" value="Multidrug efflux transporter AcrB transmembrane domain"/>
    <property type="match status" value="1"/>
</dbReference>
<dbReference type="PRINTS" id="PR01755">
    <property type="entry name" value="SECFTRNLCASE"/>
</dbReference>
<keyword evidence="3 9" id="KW-1003">Cell membrane</keyword>
<dbReference type="AlphaFoldDB" id="A0A512PA53"/>
<comment type="caution">
    <text evidence="11">The sequence shown here is derived from an EMBL/GenBank/DDBJ whole genome shotgun (WGS) entry which is preliminary data.</text>
</comment>
<comment type="function">
    <text evidence="9">Part of the Sec protein translocase complex. Interacts with the SecYEG preprotein conducting channel. SecDF uses the proton motive force (PMF) to complete protein translocation after the ATP-dependent function of SecA.</text>
</comment>
<dbReference type="Pfam" id="PF07549">
    <property type="entry name" value="Sec_GG"/>
    <property type="match status" value="1"/>
</dbReference>
<evidence type="ECO:0000256" key="2">
    <source>
        <dbReference type="ARBA" id="ARBA00022448"/>
    </source>
</evidence>
<feature type="domain" description="Protein export membrane protein SecD/SecF C-terminal" evidence="10">
    <location>
        <begin position="113"/>
        <end position="307"/>
    </location>
</feature>
<evidence type="ECO:0000259" key="10">
    <source>
        <dbReference type="Pfam" id="PF02355"/>
    </source>
</evidence>
<dbReference type="InterPro" id="IPR055344">
    <property type="entry name" value="SecD_SecF_C_bact"/>
</dbReference>
<dbReference type="GO" id="GO:0043952">
    <property type="term" value="P:protein transport by the Sec complex"/>
    <property type="evidence" value="ECO:0007669"/>
    <property type="project" value="UniProtKB-UniRule"/>
</dbReference>
<dbReference type="OrthoDB" id="9774769at2"/>
<dbReference type="RefSeq" id="WP_146951840.1">
    <property type="nucleotide sequence ID" value="NZ_BAABBJ010000015.1"/>
</dbReference>
<dbReference type="Proteomes" id="UP000321798">
    <property type="component" value="Unassembled WGS sequence"/>
</dbReference>
<evidence type="ECO:0000256" key="6">
    <source>
        <dbReference type="ARBA" id="ARBA00022989"/>
    </source>
</evidence>
<dbReference type="InterPro" id="IPR022813">
    <property type="entry name" value="SecD/SecF_arch_bac"/>
</dbReference>
<dbReference type="InterPro" id="IPR022646">
    <property type="entry name" value="SecD/SecF_CS"/>
</dbReference>
<dbReference type="GO" id="GO:0015450">
    <property type="term" value="F:protein-transporting ATPase activity"/>
    <property type="evidence" value="ECO:0007669"/>
    <property type="project" value="InterPro"/>
</dbReference>
<keyword evidence="12" id="KW-1185">Reference proteome</keyword>
<evidence type="ECO:0000256" key="5">
    <source>
        <dbReference type="ARBA" id="ARBA00022927"/>
    </source>
</evidence>
<protein>
    <recommendedName>
        <fullName evidence="9">Protein-export membrane protein SecF</fullName>
    </recommendedName>
</protein>
<feature type="transmembrane region" description="Helical" evidence="9">
    <location>
        <begin position="143"/>
        <end position="162"/>
    </location>
</feature>
<evidence type="ECO:0000256" key="9">
    <source>
        <dbReference type="HAMAP-Rule" id="MF_01464"/>
    </source>
</evidence>
<dbReference type="NCBIfam" id="TIGR00966">
    <property type="entry name" value="transloc_SecF"/>
    <property type="match status" value="1"/>
</dbReference>
<evidence type="ECO:0000256" key="3">
    <source>
        <dbReference type="ARBA" id="ARBA00022475"/>
    </source>
</evidence>
<sequence length="367" mass="39436">MAAGFAQWGNDLYTGRRSYDIVGRRRVWYTISAVLVLITAVLLIKPGLNPGIEFRGGSEFVISGVTDTEQQSAIDAVQSIAPEESPRVATLGTSSLRVQTAELTNDEVEKVKAALAEAYGVSTDEVTSSFIGPTWGQDVSQKALRGLAVFLVFVTIVMTVYFRNWRMALAALIALFHDLVITVGIYAGVGWEVTPATVIGFLTILGYSIYDTVVVFDKVRENTADALQQSRYTYAEKANLAVNQTLVRSINTSVVALLPVTAILFVGTFILGAGTLRDIALALFIGMAIGTFSSIFLATPLEVTLREREPAIRAHTRKVLEARAHAAGLEGAEGAADQALVPSVQVGALRPGAHQGTAAQPKRKPRR</sequence>
<organism evidence="11 12">
    <name type="scientific">Cellulomonas soli</name>
    <dbReference type="NCBI Taxonomy" id="931535"/>
    <lineage>
        <taxon>Bacteria</taxon>
        <taxon>Bacillati</taxon>
        <taxon>Actinomycetota</taxon>
        <taxon>Actinomycetes</taxon>
        <taxon>Micrococcales</taxon>
        <taxon>Cellulomonadaceae</taxon>
        <taxon>Cellulomonas</taxon>
    </lineage>
</organism>
<dbReference type="PANTHER" id="PTHR30081">
    <property type="entry name" value="PROTEIN-EXPORT MEMBRANE PROTEIN SEC"/>
    <property type="match status" value="1"/>
</dbReference>